<dbReference type="EMBL" id="MU826355">
    <property type="protein sequence ID" value="KAJ7379842.1"/>
    <property type="molecule type" value="Genomic_DNA"/>
</dbReference>
<feature type="region of interest" description="Disordered" evidence="1">
    <location>
        <begin position="184"/>
        <end position="204"/>
    </location>
</feature>
<keyword evidence="4" id="KW-1185">Reference proteome</keyword>
<organism evidence="3 4">
    <name type="scientific">Desmophyllum pertusum</name>
    <dbReference type="NCBI Taxonomy" id="174260"/>
    <lineage>
        <taxon>Eukaryota</taxon>
        <taxon>Metazoa</taxon>
        <taxon>Cnidaria</taxon>
        <taxon>Anthozoa</taxon>
        <taxon>Hexacorallia</taxon>
        <taxon>Scleractinia</taxon>
        <taxon>Caryophylliina</taxon>
        <taxon>Caryophylliidae</taxon>
        <taxon>Desmophyllum</taxon>
    </lineage>
</organism>
<dbReference type="PROSITE" id="PS50222">
    <property type="entry name" value="EF_HAND_2"/>
    <property type="match status" value="1"/>
</dbReference>
<feature type="region of interest" description="Disordered" evidence="1">
    <location>
        <begin position="247"/>
        <end position="277"/>
    </location>
</feature>
<dbReference type="Gene3D" id="1.10.238.10">
    <property type="entry name" value="EF-hand"/>
    <property type="match status" value="1"/>
</dbReference>
<reference evidence="3" key="1">
    <citation type="submission" date="2023-01" db="EMBL/GenBank/DDBJ databases">
        <title>Genome assembly of the deep-sea coral Lophelia pertusa.</title>
        <authorList>
            <person name="Herrera S."/>
            <person name="Cordes E."/>
        </authorList>
    </citation>
    <scope>NUCLEOTIDE SEQUENCE</scope>
    <source>
        <strain evidence="3">USNM1676648</strain>
        <tissue evidence="3">Polyp</tissue>
    </source>
</reference>
<sequence length="601" mass="67975">MFSRSLNKDLYGPARISAKTAIKDVLLRDHVLQEREWHSENARTRNPWKTSFSISFEKPGVDESIKHGRKLDVRVDKCHQFSAGLRGGPSLATTAADFDNKLQGAPIKAAPCQSTSIADFAPKYMSDKSFGKSGSVYDSMFAKEGQGHGSSAKNRAECQQHTDDLNATHFQFGNDFNGYGTETRQSFKNKLENSPEGHGSTNVASKTALETYKSSVFRHGDWNVPEPRSVRHSVTCNDFHIKPFSNETGGFKAEEKEDFTEESPVSPKDDPNHPYYQRSTHFVLGTHTDDRSSLYYKDFMLGKRECLLKPLPAPPPISSKVLPNLEDCLPSCSTNTADFVNHKTHIREIGQRRDAETKVNRERHTTQAVVLTCDERRHTEERQASLTGADYLRPSKDHPYLSPQKEPRSRYRYLDSDGALLRTPVWPAPSETKEEFIPIEELVKGDSTAKLKEKKADCDERIQDNRSTHFQFGSDGEPKHTEQHDQFLSSLHLDPALRAAGKSEGPEQKYSHVYPSESAKQGRQSVSNIPPRDKVSMIQNHIQQLSQQRFFNPRDPMNINLRKAFLEFDTSLSGKISKDDLRSVLKNLGVNMDQETFEKTL</sequence>
<feature type="compositionally biased region" description="Basic and acidic residues" evidence="1">
    <location>
        <begin position="476"/>
        <end position="485"/>
    </location>
</feature>
<feature type="domain" description="EF-hand" evidence="2">
    <location>
        <begin position="556"/>
        <end position="591"/>
    </location>
</feature>
<dbReference type="OrthoDB" id="26525at2759"/>
<dbReference type="AlphaFoldDB" id="A0A9X0CXR8"/>
<evidence type="ECO:0000313" key="3">
    <source>
        <dbReference type="EMBL" id="KAJ7379842.1"/>
    </source>
</evidence>
<dbReference type="SUPFAM" id="SSF47473">
    <property type="entry name" value="EF-hand"/>
    <property type="match status" value="1"/>
</dbReference>
<evidence type="ECO:0000313" key="4">
    <source>
        <dbReference type="Proteomes" id="UP001163046"/>
    </source>
</evidence>
<feature type="region of interest" description="Disordered" evidence="1">
    <location>
        <begin position="378"/>
        <end position="409"/>
    </location>
</feature>
<dbReference type="InterPro" id="IPR002048">
    <property type="entry name" value="EF_hand_dom"/>
</dbReference>
<accession>A0A9X0CXR8</accession>
<evidence type="ECO:0000256" key="1">
    <source>
        <dbReference type="SAM" id="MobiDB-lite"/>
    </source>
</evidence>
<feature type="region of interest" description="Disordered" evidence="1">
    <location>
        <begin position="462"/>
        <end position="486"/>
    </location>
</feature>
<dbReference type="InterPro" id="IPR011992">
    <property type="entry name" value="EF-hand-dom_pair"/>
</dbReference>
<feature type="compositionally biased region" description="Polar residues" evidence="1">
    <location>
        <begin position="518"/>
        <end position="528"/>
    </location>
</feature>
<dbReference type="Proteomes" id="UP001163046">
    <property type="component" value="Unassembled WGS sequence"/>
</dbReference>
<gene>
    <name evidence="3" type="ORF">OS493_012591</name>
</gene>
<dbReference type="CDD" id="cd00051">
    <property type="entry name" value="EFh"/>
    <property type="match status" value="1"/>
</dbReference>
<feature type="region of interest" description="Disordered" evidence="1">
    <location>
        <begin position="500"/>
        <end position="528"/>
    </location>
</feature>
<comment type="caution">
    <text evidence="3">The sequence shown here is derived from an EMBL/GenBank/DDBJ whole genome shotgun (WGS) entry which is preliminary data.</text>
</comment>
<evidence type="ECO:0000259" key="2">
    <source>
        <dbReference type="PROSITE" id="PS50222"/>
    </source>
</evidence>
<protein>
    <recommendedName>
        <fullName evidence="2">EF-hand domain-containing protein</fullName>
    </recommendedName>
</protein>
<name>A0A9X0CXR8_9CNID</name>
<feature type="compositionally biased region" description="Basic and acidic residues" evidence="1">
    <location>
        <begin position="393"/>
        <end position="409"/>
    </location>
</feature>
<proteinExistence type="predicted"/>
<dbReference type="GO" id="GO:0005509">
    <property type="term" value="F:calcium ion binding"/>
    <property type="evidence" value="ECO:0007669"/>
    <property type="project" value="InterPro"/>
</dbReference>